<feature type="transmembrane region" description="Helical" evidence="1">
    <location>
        <begin position="16"/>
        <end position="34"/>
    </location>
</feature>
<dbReference type="RefSeq" id="WP_108736052.1">
    <property type="nucleotide sequence ID" value="NZ_CP020919.1"/>
</dbReference>
<gene>
    <name evidence="2" type="ORF">FK004_03765</name>
</gene>
<accession>A0A2S1LL69</accession>
<dbReference type="NCBIfam" id="NF041635">
    <property type="entry name" value="STM3941_fam"/>
    <property type="match status" value="1"/>
</dbReference>
<dbReference type="PROSITE" id="PS51257">
    <property type="entry name" value="PROKAR_LIPOPROTEIN"/>
    <property type="match status" value="1"/>
</dbReference>
<keyword evidence="1" id="KW-0472">Membrane</keyword>
<organism evidence="2 3">
    <name type="scientific">Flavobacterium kingsejongi</name>
    <dbReference type="NCBI Taxonomy" id="1678728"/>
    <lineage>
        <taxon>Bacteria</taxon>
        <taxon>Pseudomonadati</taxon>
        <taxon>Bacteroidota</taxon>
        <taxon>Flavobacteriia</taxon>
        <taxon>Flavobacteriales</taxon>
        <taxon>Flavobacteriaceae</taxon>
        <taxon>Flavobacterium</taxon>
    </lineage>
</organism>
<name>A0A2S1LL69_9FLAO</name>
<proteinExistence type="predicted"/>
<sequence length="280" mass="31032">MTHSKKIEIHFSRLKLIKLLCFAFLFLACGIWMLRFQPDTQSVFLDNPYFKNGIAILALLMGSFGSYYALKKLFTPKPALVIDALGIIDHSSAVAIGRIHWSDITEIREHKTPAGALSKHRFIVVLLQDPAAYLSRQAHGLKRKTMEANLRQCGSPVTLSVTGLDTTFELLESELQQGLATYRDTEAETIEAIGTPLPKDLQEKVAAANKAHEYAMEIQKMLDAEFVIAELQVAATADHTLSITGVVTNQGTKDAIGEYLMLHTDTPKVYNGLTLEEEEA</sequence>
<dbReference type="Proteomes" id="UP000244677">
    <property type="component" value="Chromosome"/>
</dbReference>
<dbReference type="AlphaFoldDB" id="A0A2S1LL69"/>
<keyword evidence="3" id="KW-1185">Reference proteome</keyword>
<keyword evidence="1" id="KW-0812">Transmembrane</keyword>
<feature type="transmembrane region" description="Helical" evidence="1">
    <location>
        <begin position="54"/>
        <end position="70"/>
    </location>
</feature>
<dbReference type="OrthoDB" id="6028159at2"/>
<evidence type="ECO:0000313" key="2">
    <source>
        <dbReference type="EMBL" id="AWG24411.1"/>
    </source>
</evidence>
<dbReference type="InterPro" id="IPR048136">
    <property type="entry name" value="STM3941-like"/>
</dbReference>
<evidence type="ECO:0000256" key="1">
    <source>
        <dbReference type="SAM" id="Phobius"/>
    </source>
</evidence>
<dbReference type="KEGG" id="fki:FK004_03765"/>
<keyword evidence="1" id="KW-1133">Transmembrane helix</keyword>
<dbReference type="EMBL" id="CP020919">
    <property type="protein sequence ID" value="AWG24411.1"/>
    <property type="molecule type" value="Genomic_DNA"/>
</dbReference>
<reference evidence="2 3" key="1">
    <citation type="submission" date="2017-04" db="EMBL/GenBank/DDBJ databases">
        <title>Complete genome sequence of Flavobacterium kingsejong AJ004.</title>
        <authorList>
            <person name="Lee P.C."/>
        </authorList>
    </citation>
    <scope>NUCLEOTIDE SEQUENCE [LARGE SCALE GENOMIC DNA]</scope>
    <source>
        <strain evidence="2 3">AJ004</strain>
    </source>
</reference>
<evidence type="ECO:0000313" key="3">
    <source>
        <dbReference type="Proteomes" id="UP000244677"/>
    </source>
</evidence>
<protein>
    <submittedName>
        <fullName evidence="2">Uncharacterized protein</fullName>
    </submittedName>
</protein>